<feature type="compositionally biased region" description="Basic and acidic residues" evidence="1">
    <location>
        <begin position="55"/>
        <end position="79"/>
    </location>
</feature>
<protein>
    <recommendedName>
        <fullName evidence="4">Peptidase A2 domain-containing protein</fullName>
    </recommendedName>
</protein>
<organism evidence="2 3">
    <name type="scientific">Tilletia caries</name>
    <name type="common">wheat bunt fungus</name>
    <dbReference type="NCBI Taxonomy" id="13290"/>
    <lineage>
        <taxon>Eukaryota</taxon>
        <taxon>Fungi</taxon>
        <taxon>Dikarya</taxon>
        <taxon>Basidiomycota</taxon>
        <taxon>Ustilaginomycotina</taxon>
        <taxon>Exobasidiomycetes</taxon>
        <taxon>Tilletiales</taxon>
        <taxon>Tilletiaceae</taxon>
        <taxon>Tilletia</taxon>
    </lineage>
</organism>
<feature type="region of interest" description="Disordered" evidence="1">
    <location>
        <begin position="978"/>
        <end position="1047"/>
    </location>
</feature>
<feature type="compositionally biased region" description="Polar residues" evidence="1">
    <location>
        <begin position="569"/>
        <end position="581"/>
    </location>
</feature>
<feature type="compositionally biased region" description="Acidic residues" evidence="1">
    <location>
        <begin position="1276"/>
        <end position="1286"/>
    </location>
</feature>
<feature type="compositionally biased region" description="Polar residues" evidence="1">
    <location>
        <begin position="541"/>
        <end position="562"/>
    </location>
</feature>
<feature type="compositionally biased region" description="Acidic residues" evidence="1">
    <location>
        <begin position="525"/>
        <end position="536"/>
    </location>
</feature>
<reference evidence="2" key="1">
    <citation type="submission" date="2020-10" db="EMBL/GenBank/DDBJ databases">
        <authorList>
            <person name="Sedaghatjoo S."/>
        </authorList>
    </citation>
    <scope>NUCLEOTIDE SEQUENCE</scope>
    <source>
        <strain evidence="2">AZH3</strain>
    </source>
</reference>
<dbReference type="EMBL" id="CAJHJG010002446">
    <property type="protein sequence ID" value="CAD6920275.1"/>
    <property type="molecule type" value="Genomic_DNA"/>
</dbReference>
<sequence length="1286" mass="144418">MDFKETPNVLKDTPEGQGPHIDPVRKDEDVIKNCKNEPPTKDIEEAIKGVPLDEEIPKTHDPDESTEGTPKEDHEKVENHPPTNKQPGSMTPNESDKESLQNKKDEEPATPSGNVDKDKNSSIDVRFGYPEEMHQEKLGNFGPRIDALPLKIEGIFKDHRPVHIKFQVNTDTTLDILLRYLEDEFGLKLDLEHEEEVLDDSKLLVELGLFKEVAVQAKHKEKTRVLTHASNKGLPDEINGIGITFWFGQRRLHVIAPCGATMKAVWERNFTDEGIYRPRLFHEGVTLDLDQVVGRLDFEGGINILVMEEQHGGGPLAHGLDDPNNSDAGDFTYGYHKEMYDLRPHHPSVDGIWLKIEGTQAQLEILAQPETPFGAVTKHLYLEFGLSISLLYKGEELADDETPLEKRMYHTANLTAIHLLEEQVPELVLPDTILGMAIYFNIHGSANPDHSVPLGRIVPCGATMKAIWDRNFPIKPYQEPRFLLDSDRLYLHQVIGGANMEEGVIIDVFPGMHGGGPGMKRSQPDGEEEETPENAEDGYSFPSQPSAGNPATYLDSQTSDETNGIPFKKNTTIGTTRTPQVPTFKGKGVRTFFKRYDAWCNAGNLSPDRRLESLYFFLADEEENDILSFAENLDAWEEGDFEGVKAEMLRAFQENKADKYTVADMDAYLAQSRAGTMSTLEQINRYIVGYKEIGNALKKFGRITESTFKESFLAGLPFAVLERLERQDMEPRRQYTNPSFSQIEDDVRSVFNPQGYYAKFRHTNDQEADRKKHPDRIRLPQVTQTGTATKRREDDGMKELTEQMKTMALNLNRMIDQGYVQPPVRRGLNTQGYQNSNIPPAAPANIPPANSYSTPYRGDPTRQTNTQPTHVGPPTTSFTACHYCNDPGHGKRQCQQFQTHLAQGIVIEGPDGRMRAPDGGLLPWRPGQMNNIAQQRYNEWKAAQGTQSTNNHHQYDFGEEQGGIIGTANLHEYHLSHNAQSLPSEVNEKRGGEPLEKRAPKKHRATETQTEAPEGQTRADAMEEEEDVELTEGAGETPKKRKPPSHHLLSQVQEQFSVTKAVEGLLKKGSITLTVEEFVGMNKEVERELSRRFKSRRIPLIGPKVHFSNTAATAGTDGENELLFYTHSLPMIEVTIDGQVFKALIDTGSELDMISPKVVKLVRAAVRRDGLHRVIGIGNRPETLGGVCERLPVTIGGITNTIHAWVREGLSYDLLLGMPTITRFNMACKITKEGLSWIELKNQEGVRVRILAVKAKDPRDRRYLPPNLNRRRTTADDSDDETSASE</sequence>
<feature type="region of interest" description="Disordered" evidence="1">
    <location>
        <begin position="1261"/>
        <end position="1286"/>
    </location>
</feature>
<evidence type="ECO:0000313" key="2">
    <source>
        <dbReference type="EMBL" id="CAD6920275.1"/>
    </source>
</evidence>
<feature type="compositionally biased region" description="Polar residues" evidence="1">
    <location>
        <begin position="81"/>
        <end position="93"/>
    </location>
</feature>
<evidence type="ECO:0000313" key="3">
    <source>
        <dbReference type="Proteomes" id="UP000836402"/>
    </source>
</evidence>
<dbReference type="Gene3D" id="2.40.70.10">
    <property type="entry name" value="Acid Proteases"/>
    <property type="match status" value="1"/>
</dbReference>
<dbReference type="Proteomes" id="UP000836402">
    <property type="component" value="Unassembled WGS sequence"/>
</dbReference>
<evidence type="ECO:0000256" key="1">
    <source>
        <dbReference type="SAM" id="MobiDB-lite"/>
    </source>
</evidence>
<feature type="region of interest" description="Disordered" evidence="1">
    <location>
        <begin position="511"/>
        <end position="581"/>
    </location>
</feature>
<comment type="caution">
    <text evidence="2">The sequence shown here is derived from an EMBL/GenBank/DDBJ whole genome shotgun (WGS) entry which is preliminary data.</text>
</comment>
<keyword evidence="3" id="KW-1185">Reference proteome</keyword>
<feature type="region of interest" description="Disordered" evidence="1">
    <location>
        <begin position="1"/>
        <end position="122"/>
    </location>
</feature>
<dbReference type="SUPFAM" id="SSF50630">
    <property type="entry name" value="Acid proteases"/>
    <property type="match status" value="1"/>
</dbReference>
<accession>A0ABN7IRE1</accession>
<name>A0ABN7IRE1_9BASI</name>
<proteinExistence type="predicted"/>
<evidence type="ECO:0008006" key="4">
    <source>
        <dbReference type="Google" id="ProtNLM"/>
    </source>
</evidence>
<feature type="compositionally biased region" description="Basic and acidic residues" evidence="1">
    <location>
        <begin position="22"/>
        <end position="47"/>
    </location>
</feature>
<feature type="compositionally biased region" description="Basic and acidic residues" evidence="1">
    <location>
        <begin position="986"/>
        <end position="998"/>
    </location>
</feature>
<dbReference type="Pfam" id="PF13650">
    <property type="entry name" value="Asp_protease_2"/>
    <property type="match status" value="1"/>
</dbReference>
<dbReference type="InterPro" id="IPR021109">
    <property type="entry name" value="Peptidase_aspartic_dom_sf"/>
</dbReference>
<gene>
    <name evidence="2" type="ORF">JKIAZH3_G8729</name>
</gene>
<dbReference type="CDD" id="cd00303">
    <property type="entry name" value="retropepsin_like"/>
    <property type="match status" value="1"/>
</dbReference>
<feature type="compositionally biased region" description="Basic and acidic residues" evidence="1">
    <location>
        <begin position="94"/>
        <end position="107"/>
    </location>
</feature>